<dbReference type="PROSITE" id="PS01124">
    <property type="entry name" value="HTH_ARAC_FAMILY_2"/>
    <property type="match status" value="1"/>
</dbReference>
<dbReference type="InterPro" id="IPR018060">
    <property type="entry name" value="HTH_AraC"/>
</dbReference>
<evidence type="ECO:0000313" key="7">
    <source>
        <dbReference type="Proteomes" id="UP000015523"/>
    </source>
</evidence>
<accession>T0IX78</accession>
<dbReference type="OrthoDB" id="110167at2"/>
<dbReference type="SUPFAM" id="SSF46689">
    <property type="entry name" value="Homeodomain-like"/>
    <property type="match status" value="2"/>
</dbReference>
<dbReference type="GO" id="GO:0003700">
    <property type="term" value="F:DNA-binding transcription factor activity"/>
    <property type="evidence" value="ECO:0007669"/>
    <property type="project" value="InterPro"/>
</dbReference>
<evidence type="ECO:0000256" key="4">
    <source>
        <dbReference type="SAM" id="MobiDB-lite"/>
    </source>
</evidence>
<gene>
    <name evidence="6" type="ORF">M529_20145</name>
</gene>
<sequence length="293" mass="32329">MAPSATDAVNSIGRILDKPPELAGDPLQGETRLTNRWGHGALHDTLPGLSTHVVMTYYGADHDIVWRSAGKRIASRTRGGTITLIPEGHDGRWDINGPIEVSHVYLPDQRLQACAEQLAGQRVELLGRVGFDDPSAARIMELLSREAASPDPASRLFIEQAIDLLCVQLVRSHSSFGALSVPQPRGGLADWQVRRVTDYMRARLDEEIGLEELAGLVHLSRFHFCTAFRKATGCTPHIWLVNQRIARARELLVMVELPVTEIALAVGYQTPSSFSAAFRKVTGVTPSEFRRRL</sequence>
<dbReference type="eggNOG" id="COG2207">
    <property type="taxonomic scope" value="Bacteria"/>
</dbReference>
<dbReference type="InterPro" id="IPR020449">
    <property type="entry name" value="Tscrpt_reg_AraC-type_HTH"/>
</dbReference>
<dbReference type="SMART" id="SM00342">
    <property type="entry name" value="HTH_ARAC"/>
    <property type="match status" value="1"/>
</dbReference>
<dbReference type="Proteomes" id="UP000015523">
    <property type="component" value="Unassembled WGS sequence"/>
</dbReference>
<comment type="caution">
    <text evidence="6">The sequence shown here is derived from an EMBL/GenBank/DDBJ whole genome shotgun (WGS) entry which is preliminary data.</text>
</comment>
<keyword evidence="1" id="KW-0805">Transcription regulation</keyword>
<evidence type="ECO:0000313" key="6">
    <source>
        <dbReference type="EMBL" id="EQB30376.1"/>
    </source>
</evidence>
<organism evidence="6 7">
    <name type="scientific">Sphingobium ummariense RL-3</name>
    <dbReference type="NCBI Taxonomy" id="1346791"/>
    <lineage>
        <taxon>Bacteria</taxon>
        <taxon>Pseudomonadati</taxon>
        <taxon>Pseudomonadota</taxon>
        <taxon>Alphaproteobacteria</taxon>
        <taxon>Sphingomonadales</taxon>
        <taxon>Sphingomonadaceae</taxon>
        <taxon>Sphingobium</taxon>
    </lineage>
</organism>
<dbReference type="PATRIC" id="fig|1346791.3.peg.3892"/>
<dbReference type="PROSITE" id="PS00041">
    <property type="entry name" value="HTH_ARAC_FAMILY_1"/>
    <property type="match status" value="1"/>
</dbReference>
<proteinExistence type="predicted"/>
<protein>
    <recommendedName>
        <fullName evidence="5">HTH araC/xylS-type domain-containing protein</fullName>
    </recommendedName>
</protein>
<dbReference type="PRINTS" id="PR00032">
    <property type="entry name" value="HTHARAC"/>
</dbReference>
<dbReference type="AlphaFoldDB" id="T0IX78"/>
<reference evidence="6 7" key="1">
    <citation type="journal article" date="2013" name="Genome Announc.">
        <title>Draft Genome Sequence of Sphingobium ummariense Strain RL-3, a Hexachlorocyclohexane-Degrading Bacterium.</title>
        <authorList>
            <person name="Kohli P."/>
            <person name="Dua A."/>
            <person name="Sangwan N."/>
            <person name="Oldach P."/>
            <person name="Khurana J.P."/>
            <person name="Lal R."/>
        </authorList>
    </citation>
    <scope>NUCLEOTIDE SEQUENCE [LARGE SCALE GENOMIC DNA]</scope>
    <source>
        <strain evidence="6 7">RL-3</strain>
    </source>
</reference>
<keyword evidence="7" id="KW-1185">Reference proteome</keyword>
<feature type="region of interest" description="Disordered" evidence="4">
    <location>
        <begin position="1"/>
        <end position="28"/>
    </location>
</feature>
<evidence type="ECO:0000259" key="5">
    <source>
        <dbReference type="PROSITE" id="PS01124"/>
    </source>
</evidence>
<dbReference type="EMBL" id="AUWY01000121">
    <property type="protein sequence ID" value="EQB30376.1"/>
    <property type="molecule type" value="Genomic_DNA"/>
</dbReference>
<dbReference type="STRING" id="1346791.M529_20145"/>
<dbReference type="PANTHER" id="PTHR46796">
    <property type="entry name" value="HTH-TYPE TRANSCRIPTIONAL ACTIVATOR RHAS-RELATED"/>
    <property type="match status" value="1"/>
</dbReference>
<dbReference type="InterPro" id="IPR050204">
    <property type="entry name" value="AraC_XylS_family_regulators"/>
</dbReference>
<dbReference type="GO" id="GO:0043565">
    <property type="term" value="F:sequence-specific DNA binding"/>
    <property type="evidence" value="ECO:0007669"/>
    <property type="project" value="InterPro"/>
</dbReference>
<dbReference type="InterPro" id="IPR009057">
    <property type="entry name" value="Homeodomain-like_sf"/>
</dbReference>
<evidence type="ECO:0000256" key="3">
    <source>
        <dbReference type="ARBA" id="ARBA00023163"/>
    </source>
</evidence>
<dbReference type="PANTHER" id="PTHR46796:SF14">
    <property type="entry name" value="TRANSCRIPTIONAL REGULATORY PROTEIN"/>
    <property type="match status" value="1"/>
</dbReference>
<name>T0IX78_9SPHN</name>
<dbReference type="RefSeq" id="WP_021319621.1">
    <property type="nucleotide sequence ID" value="NZ_AUWY01000121.1"/>
</dbReference>
<dbReference type="Pfam" id="PF12833">
    <property type="entry name" value="HTH_18"/>
    <property type="match status" value="1"/>
</dbReference>
<feature type="domain" description="HTH araC/xylS-type" evidence="5">
    <location>
        <begin position="194"/>
        <end position="292"/>
    </location>
</feature>
<keyword evidence="3" id="KW-0804">Transcription</keyword>
<dbReference type="Gene3D" id="1.10.10.60">
    <property type="entry name" value="Homeodomain-like"/>
    <property type="match status" value="2"/>
</dbReference>
<evidence type="ECO:0000256" key="2">
    <source>
        <dbReference type="ARBA" id="ARBA00023125"/>
    </source>
</evidence>
<keyword evidence="2" id="KW-0238">DNA-binding</keyword>
<dbReference type="InterPro" id="IPR018062">
    <property type="entry name" value="HTH_AraC-typ_CS"/>
</dbReference>
<evidence type="ECO:0000256" key="1">
    <source>
        <dbReference type="ARBA" id="ARBA00023015"/>
    </source>
</evidence>